<feature type="non-terminal residue" evidence="1">
    <location>
        <position position="1"/>
    </location>
</feature>
<dbReference type="EMBL" id="KN833157">
    <property type="protein sequence ID" value="KIM72166.1"/>
    <property type="molecule type" value="Genomic_DNA"/>
</dbReference>
<proteinExistence type="predicted"/>
<name>A0A0C3EWP0_PILCF</name>
<sequence length="103" mass="12059">EEREYAFDLDFYADVIPEVVENHLTAECLMIILVKKQMDARYWPHLYKIEGVLPYVATDFKRWTWEGDQSDDIIDESTDSDTPEMISGQHFGQVIILQNSVNM</sequence>
<gene>
    <name evidence="1" type="ORF">PILCRDRAFT_82137</name>
</gene>
<dbReference type="OrthoDB" id="1564555at2759"/>
<evidence type="ECO:0008006" key="3">
    <source>
        <dbReference type="Google" id="ProtNLM"/>
    </source>
</evidence>
<dbReference type="InterPro" id="IPR008978">
    <property type="entry name" value="HSP20-like_chaperone"/>
</dbReference>
<evidence type="ECO:0000313" key="2">
    <source>
        <dbReference type="Proteomes" id="UP000054166"/>
    </source>
</evidence>
<dbReference type="Proteomes" id="UP000054166">
    <property type="component" value="Unassembled WGS sequence"/>
</dbReference>
<reference evidence="2" key="2">
    <citation type="submission" date="2015-01" db="EMBL/GenBank/DDBJ databases">
        <title>Evolutionary Origins and Diversification of the Mycorrhizal Mutualists.</title>
        <authorList>
            <consortium name="DOE Joint Genome Institute"/>
            <consortium name="Mycorrhizal Genomics Consortium"/>
            <person name="Kohler A."/>
            <person name="Kuo A."/>
            <person name="Nagy L.G."/>
            <person name="Floudas D."/>
            <person name="Copeland A."/>
            <person name="Barry K.W."/>
            <person name="Cichocki N."/>
            <person name="Veneault-Fourrey C."/>
            <person name="LaButti K."/>
            <person name="Lindquist E.A."/>
            <person name="Lipzen A."/>
            <person name="Lundell T."/>
            <person name="Morin E."/>
            <person name="Murat C."/>
            <person name="Riley R."/>
            <person name="Ohm R."/>
            <person name="Sun H."/>
            <person name="Tunlid A."/>
            <person name="Henrissat B."/>
            <person name="Grigoriev I.V."/>
            <person name="Hibbett D.S."/>
            <person name="Martin F."/>
        </authorList>
    </citation>
    <scope>NUCLEOTIDE SEQUENCE [LARGE SCALE GENOMIC DNA]</scope>
    <source>
        <strain evidence="2">F 1598</strain>
    </source>
</reference>
<dbReference type="AlphaFoldDB" id="A0A0C3EWP0"/>
<dbReference type="InParanoid" id="A0A0C3EWP0"/>
<dbReference type="SUPFAM" id="SSF49764">
    <property type="entry name" value="HSP20-like chaperones"/>
    <property type="match status" value="1"/>
</dbReference>
<reference evidence="1 2" key="1">
    <citation type="submission" date="2014-04" db="EMBL/GenBank/DDBJ databases">
        <authorList>
            <consortium name="DOE Joint Genome Institute"/>
            <person name="Kuo A."/>
            <person name="Tarkka M."/>
            <person name="Buscot F."/>
            <person name="Kohler A."/>
            <person name="Nagy L.G."/>
            <person name="Floudas D."/>
            <person name="Copeland A."/>
            <person name="Barry K.W."/>
            <person name="Cichocki N."/>
            <person name="Veneault-Fourrey C."/>
            <person name="LaButti K."/>
            <person name="Lindquist E.A."/>
            <person name="Lipzen A."/>
            <person name="Lundell T."/>
            <person name="Morin E."/>
            <person name="Murat C."/>
            <person name="Sun H."/>
            <person name="Tunlid A."/>
            <person name="Henrissat B."/>
            <person name="Grigoriev I.V."/>
            <person name="Hibbett D.S."/>
            <person name="Martin F."/>
            <person name="Nordberg H.P."/>
            <person name="Cantor M.N."/>
            <person name="Hua S.X."/>
        </authorList>
    </citation>
    <scope>NUCLEOTIDE SEQUENCE [LARGE SCALE GENOMIC DNA]</scope>
    <source>
        <strain evidence="1 2">F 1598</strain>
    </source>
</reference>
<evidence type="ECO:0000313" key="1">
    <source>
        <dbReference type="EMBL" id="KIM72166.1"/>
    </source>
</evidence>
<dbReference type="Gene3D" id="2.60.40.790">
    <property type="match status" value="1"/>
</dbReference>
<protein>
    <recommendedName>
        <fullName evidence="3">CS domain-containing protein</fullName>
    </recommendedName>
</protein>
<organism evidence="1 2">
    <name type="scientific">Piloderma croceum (strain F 1598)</name>
    <dbReference type="NCBI Taxonomy" id="765440"/>
    <lineage>
        <taxon>Eukaryota</taxon>
        <taxon>Fungi</taxon>
        <taxon>Dikarya</taxon>
        <taxon>Basidiomycota</taxon>
        <taxon>Agaricomycotina</taxon>
        <taxon>Agaricomycetes</taxon>
        <taxon>Agaricomycetidae</taxon>
        <taxon>Atheliales</taxon>
        <taxon>Atheliaceae</taxon>
        <taxon>Piloderma</taxon>
    </lineage>
</organism>
<dbReference type="HOGENOM" id="CLU_2270201_0_0_1"/>
<keyword evidence="2" id="KW-1185">Reference proteome</keyword>
<accession>A0A0C3EWP0</accession>